<proteinExistence type="predicted"/>
<evidence type="ECO:0000259" key="2">
    <source>
        <dbReference type="Pfam" id="PF09374"/>
    </source>
</evidence>
<dbReference type="InterPro" id="IPR018537">
    <property type="entry name" value="Peptidoglycan-bd_3"/>
</dbReference>
<dbReference type="InterPro" id="IPR008565">
    <property type="entry name" value="TtsA-like_GH18_dom"/>
</dbReference>
<reference evidence="3" key="1">
    <citation type="submission" date="2020-04" db="EMBL/GenBank/DDBJ databases">
        <authorList>
            <person name="Chiriac C."/>
            <person name="Salcher M."/>
            <person name="Ghai R."/>
            <person name="Kavagutti S V."/>
        </authorList>
    </citation>
    <scope>NUCLEOTIDE SEQUENCE</scope>
</reference>
<evidence type="ECO:0000313" key="3">
    <source>
        <dbReference type="EMBL" id="CAB4132092.1"/>
    </source>
</evidence>
<dbReference type="Pfam" id="PF09374">
    <property type="entry name" value="PG_binding_3"/>
    <property type="match status" value="1"/>
</dbReference>
<accession>A0A6J5LES0</accession>
<organism evidence="3">
    <name type="scientific">uncultured Caudovirales phage</name>
    <dbReference type="NCBI Taxonomy" id="2100421"/>
    <lineage>
        <taxon>Viruses</taxon>
        <taxon>Duplodnaviria</taxon>
        <taxon>Heunggongvirae</taxon>
        <taxon>Uroviricota</taxon>
        <taxon>Caudoviricetes</taxon>
        <taxon>Peduoviridae</taxon>
        <taxon>Maltschvirus</taxon>
        <taxon>Maltschvirus maltsch</taxon>
    </lineage>
</organism>
<name>A0A6J5LES0_9CAUD</name>
<dbReference type="Pfam" id="PF05838">
    <property type="entry name" value="Glyco_hydro_108"/>
    <property type="match status" value="1"/>
</dbReference>
<sequence>MTPYELAKAFTLKAEGGLTRDNGGLTMNGVTQAVYDTYRKLHSLPAQTVAKISPAEVDDIMHAEYWNPAHCDSLPTKVAVAMFDWAYNHGVGGAVMTLQRALGLSTDGVFGTNTATAVHAADANLLLSKFLDARRAWYRQAVDANPSKYQPYLAGWLNRVNNLQDYLNEV</sequence>
<dbReference type="InterPro" id="IPR023346">
    <property type="entry name" value="Lysozyme-like_dom_sf"/>
</dbReference>
<dbReference type="EMBL" id="LR796256">
    <property type="protein sequence ID" value="CAB4132092.1"/>
    <property type="molecule type" value="Genomic_DNA"/>
</dbReference>
<feature type="domain" description="Peptidoglycan binding" evidence="2">
    <location>
        <begin position="94"/>
        <end position="160"/>
    </location>
</feature>
<protein>
    <submittedName>
        <fullName evidence="3">Uncharacterized protein</fullName>
    </submittedName>
</protein>
<evidence type="ECO:0000259" key="1">
    <source>
        <dbReference type="Pfam" id="PF05838"/>
    </source>
</evidence>
<dbReference type="Gene3D" id="1.20.141.10">
    <property type="entry name" value="Chitosanase, subunit A, domain 1"/>
    <property type="match status" value="1"/>
</dbReference>
<feature type="domain" description="TtsA-like Glycoside hydrolase family 108" evidence="1">
    <location>
        <begin position="10"/>
        <end position="90"/>
    </location>
</feature>
<dbReference type="SUPFAM" id="SSF53955">
    <property type="entry name" value="Lysozyme-like"/>
    <property type="match status" value="1"/>
</dbReference>
<gene>
    <name evidence="3" type="ORF">UFOVP138_41</name>
</gene>